<feature type="domain" description="Ion transport" evidence="15">
    <location>
        <begin position="72"/>
        <end position="383"/>
    </location>
</feature>
<evidence type="ECO:0000256" key="9">
    <source>
        <dbReference type="ARBA" id="ARBA00023065"/>
    </source>
</evidence>
<name>A0A0S4JRH2_BODSA</name>
<evidence type="ECO:0000256" key="13">
    <source>
        <dbReference type="SAM" id="MobiDB-lite"/>
    </source>
</evidence>
<evidence type="ECO:0000256" key="1">
    <source>
        <dbReference type="ARBA" id="ARBA00004141"/>
    </source>
</evidence>
<feature type="region of interest" description="Disordered" evidence="13">
    <location>
        <begin position="813"/>
        <end position="907"/>
    </location>
</feature>
<evidence type="ECO:0000256" key="4">
    <source>
        <dbReference type="ARBA" id="ARBA00022673"/>
    </source>
</evidence>
<keyword evidence="10 14" id="KW-0472">Membrane</keyword>
<dbReference type="OMA" id="AKMMANS"/>
<dbReference type="InterPro" id="IPR050599">
    <property type="entry name" value="VDCC_alpha-1_subunit"/>
</dbReference>
<evidence type="ECO:0000256" key="10">
    <source>
        <dbReference type="ARBA" id="ARBA00023136"/>
    </source>
</evidence>
<keyword evidence="9" id="KW-0406">Ion transport</keyword>
<evidence type="ECO:0000313" key="17">
    <source>
        <dbReference type="Proteomes" id="UP000051952"/>
    </source>
</evidence>
<dbReference type="OrthoDB" id="431720at2759"/>
<evidence type="ECO:0000313" key="16">
    <source>
        <dbReference type="EMBL" id="CUG91984.1"/>
    </source>
</evidence>
<feature type="transmembrane region" description="Helical" evidence="14">
    <location>
        <begin position="707"/>
        <end position="729"/>
    </location>
</feature>
<keyword evidence="5 14" id="KW-0812">Transmembrane</keyword>
<dbReference type="Proteomes" id="UP000051952">
    <property type="component" value="Unassembled WGS sequence"/>
</dbReference>
<dbReference type="Gene3D" id="1.20.120.350">
    <property type="entry name" value="Voltage-gated potassium channels. Chain C"/>
    <property type="match status" value="4"/>
</dbReference>
<feature type="domain" description="Ion transport" evidence="15">
    <location>
        <begin position="1293"/>
        <end position="1518"/>
    </location>
</feature>
<feature type="transmembrane region" description="Helical" evidence="14">
    <location>
        <begin position="1051"/>
        <end position="1072"/>
    </location>
</feature>
<evidence type="ECO:0000256" key="6">
    <source>
        <dbReference type="ARBA" id="ARBA00022837"/>
    </source>
</evidence>
<feature type="transmembrane region" description="Helical" evidence="14">
    <location>
        <begin position="1359"/>
        <end position="1381"/>
    </location>
</feature>
<keyword evidence="6" id="KW-0106">Calcium</keyword>
<feature type="transmembrane region" description="Helical" evidence="14">
    <location>
        <begin position="72"/>
        <end position="89"/>
    </location>
</feature>
<dbReference type="GO" id="GO:0098703">
    <property type="term" value="P:calcium ion import across plasma membrane"/>
    <property type="evidence" value="ECO:0007669"/>
    <property type="project" value="TreeGrafter"/>
</dbReference>
<evidence type="ECO:0000256" key="5">
    <source>
        <dbReference type="ARBA" id="ARBA00022692"/>
    </source>
</evidence>
<keyword evidence="2" id="KW-0813">Transport</keyword>
<feature type="transmembrane region" description="Helical" evidence="14">
    <location>
        <begin position="1213"/>
        <end position="1236"/>
    </location>
</feature>
<feature type="transmembrane region" description="Helical" evidence="14">
    <location>
        <begin position="351"/>
        <end position="373"/>
    </location>
</feature>
<organism evidence="16 17">
    <name type="scientific">Bodo saltans</name>
    <name type="common">Flagellated protozoan</name>
    <dbReference type="NCBI Taxonomy" id="75058"/>
    <lineage>
        <taxon>Eukaryota</taxon>
        <taxon>Discoba</taxon>
        <taxon>Euglenozoa</taxon>
        <taxon>Kinetoplastea</taxon>
        <taxon>Metakinetoplastina</taxon>
        <taxon>Eubodonida</taxon>
        <taxon>Bodonidae</taxon>
        <taxon>Bodo</taxon>
    </lineage>
</organism>
<evidence type="ECO:0000259" key="15">
    <source>
        <dbReference type="Pfam" id="PF00520"/>
    </source>
</evidence>
<keyword evidence="3" id="KW-0109">Calcium transport</keyword>
<keyword evidence="7" id="KW-0851">Voltage-gated channel</keyword>
<evidence type="ECO:0000256" key="7">
    <source>
        <dbReference type="ARBA" id="ARBA00022882"/>
    </source>
</evidence>
<feature type="transmembrane region" description="Helical" evidence="14">
    <location>
        <begin position="627"/>
        <end position="655"/>
    </location>
</feature>
<dbReference type="Pfam" id="PF00520">
    <property type="entry name" value="Ion_trans"/>
    <property type="match status" value="4"/>
</dbReference>
<evidence type="ECO:0000256" key="3">
    <source>
        <dbReference type="ARBA" id="ARBA00022568"/>
    </source>
</evidence>
<evidence type="ECO:0000256" key="11">
    <source>
        <dbReference type="ARBA" id="ARBA00023180"/>
    </source>
</evidence>
<dbReference type="VEuPathDB" id="TriTrypDB:BSAL_02455"/>
<accession>A0A0S4JRH2</accession>
<feature type="compositionally biased region" description="Polar residues" evidence="13">
    <location>
        <begin position="873"/>
        <end position="904"/>
    </location>
</feature>
<dbReference type="InterPro" id="IPR027359">
    <property type="entry name" value="Volt_channel_dom_sf"/>
</dbReference>
<feature type="transmembrane region" description="Helical" evidence="14">
    <location>
        <begin position="550"/>
        <end position="569"/>
    </location>
</feature>
<evidence type="ECO:0000256" key="12">
    <source>
        <dbReference type="ARBA" id="ARBA00023303"/>
    </source>
</evidence>
<dbReference type="GO" id="GO:0005891">
    <property type="term" value="C:voltage-gated calcium channel complex"/>
    <property type="evidence" value="ECO:0007669"/>
    <property type="project" value="TreeGrafter"/>
</dbReference>
<dbReference type="SUPFAM" id="SSF81324">
    <property type="entry name" value="Voltage-gated potassium channels"/>
    <property type="match status" value="4"/>
</dbReference>
<keyword evidence="12" id="KW-0407">Ion channel</keyword>
<feature type="transmembrane region" description="Helical" evidence="14">
    <location>
        <begin position="201"/>
        <end position="224"/>
    </location>
</feature>
<feature type="transmembrane region" description="Helical" evidence="14">
    <location>
        <begin position="520"/>
        <end position="538"/>
    </location>
</feature>
<feature type="transmembrane region" description="Helical" evidence="14">
    <location>
        <begin position="1416"/>
        <end position="1436"/>
    </location>
</feature>
<dbReference type="GO" id="GO:0008331">
    <property type="term" value="F:high voltage-gated calcium channel activity"/>
    <property type="evidence" value="ECO:0007669"/>
    <property type="project" value="TreeGrafter"/>
</dbReference>
<feature type="transmembrane region" description="Helical" evidence="14">
    <location>
        <begin position="1485"/>
        <end position="1506"/>
    </location>
</feature>
<feature type="transmembrane region" description="Helical" evidence="14">
    <location>
        <begin position="1093"/>
        <end position="1118"/>
    </location>
</feature>
<dbReference type="PANTHER" id="PTHR45628">
    <property type="entry name" value="VOLTAGE-DEPENDENT CALCIUM CHANNEL TYPE A SUBUNIT ALPHA-1"/>
    <property type="match status" value="1"/>
</dbReference>
<keyword evidence="8 14" id="KW-1133">Transmembrane helix</keyword>
<dbReference type="InterPro" id="IPR005821">
    <property type="entry name" value="Ion_trans_dom"/>
</dbReference>
<feature type="transmembrane region" description="Helical" evidence="14">
    <location>
        <begin position="1294"/>
        <end position="1315"/>
    </location>
</feature>
<gene>
    <name evidence="16" type="ORF">BSAL_02455</name>
</gene>
<evidence type="ECO:0000256" key="14">
    <source>
        <dbReference type="SAM" id="Phobius"/>
    </source>
</evidence>
<keyword evidence="4" id="KW-0107">Calcium channel</keyword>
<feature type="transmembrane region" description="Helical" evidence="14">
    <location>
        <begin position="1327"/>
        <end position="1347"/>
    </location>
</feature>
<feature type="transmembrane region" description="Helical" evidence="14">
    <location>
        <begin position="667"/>
        <end position="686"/>
    </location>
</feature>
<keyword evidence="11" id="KW-0325">Glycoprotein</keyword>
<dbReference type="EMBL" id="CYKH01001990">
    <property type="protein sequence ID" value="CUG91984.1"/>
    <property type="molecule type" value="Genomic_DNA"/>
</dbReference>
<protein>
    <submittedName>
        <fullName evidence="16">Voltage-gated calcium channel protein, putative</fullName>
    </submittedName>
</protein>
<feature type="domain" description="Ion transport" evidence="15">
    <location>
        <begin position="518"/>
        <end position="739"/>
    </location>
</feature>
<sequence length="1681" mass="186893">MTSRWTAQFAAGESLFGSYVLDHVVVQHIATAIGAASTTVFQGPVNLSARSFGVLHADHPVRRVACRTMYAAWFRYGILLLILINAVTLCLRDPSLVPAVDGLSTTLDWIDFGIIITFAFEAAIKMIALGVVGHKDSYLRSAWNVLDLVVVAFGIEDIATLNSTFDGGAFSAFRIVRVFRPLRTLSYVPSLRQLVNRMLRCVPAIANVGILTSMMIWFAAALGLQVFSTALDGRCYANVTTMVGNGVADCIRSPTLTRGADVFALIVNDSAVCSTSSHGRQCSDVLYPSCSDGVTYGPLATTCISTKDPDRILDYDTIIDSMLTVFKVICRDDWQVDLDNLANGVGLPASAAFMIGCTLIIGYLCVNFFTAIFESSFSTIEESLQLGVHLFEQEERTAEDPEYKCTKPTFATCVGARTVAAPSRFVCTFRGEMAADAASSGHTWSSMRLRYALSQTKQTAETEMASLAVAYRRELADVVRTDDHIPISLWRRFKRQFRAFLSTEGYAPVRRVVKSAQYNAIFLIVVLVNVIALASQTYPSTDDKEQTIHWISFGCGLAFLSDAVAKLIGLGPSYFLSYWNCLDCILCLATLPELIVNIIGSPLQPLRTLRVLQLLKLGHRWTSLRKLLFLIGNSGGSVLGVALIGLLVMFSYALFGFNLFGCTIPDWRFSFATIPESFLAVFTCVTGTRQNGLSAAIAALFSRWATIYFITLTIFGNFVWSNLFVAVILDQFAQAEEKLQQVGGDINALMQEDGTEFFASKIAQLFGQGTQDDKFEMKYGDDGLHRPLPTSEGQQLAENLLSVVEMRTALPSTDALIEEESPYADSFDDTRFRSSSRMSQAAGSRRRLDSTTSVREYPTGTDTAEEHQPPLNPSSDDFSTASRQGNVNGDNMRPTQSTSTQRSFSLPPMVERRKSFVPVSREERPSASPLLTSVASRQVTHAEAVMVVKDWRGVTEPALWFYLPPAHPVRLFCINLVTHPAYDVISLLLTVASSILLALHTPGHRGDALDTTIEVTDIMFAILFTMEAVVKIIAVGLVAHKGAYLRSPWNFLDALVALCSLLALVFAPLKWFRSLRILRVLNVSFTLRVIVRALVSAVPEMGAVMVFLLLLFTIWAVIGIELYRGTFFECNDKSVLYEADCIGFYNSTIKTAFDAATLITREREWEPAYPASMSFNNLHSALYTLFKLANTDGWFEQMYIAIDSPLNNSFGAALYFMSFMIFGRFFAVNLFLGVLVDRFVLQRQRGEGYGLLTESQSQWILIQKVLFRISWKRKLTRPTGEKVRAIVFDIVHHNIFHVFFTCVIVLNAIIVSLYGVWGAEFEQALDWAGIVFVGLFTIEIAMRLVAFGPRQYFFRRMNCLDVIIVGGSIITIACASSTAPVVRVFRALRLLTVLRRMSGVRLILDTFYHAIPEFTNVGVLLLAIYFIGAVIGVQLFSDAPQDPAGFVTENLNFEDVPHAMVTLYVLMTGESWAEVTDDIAKVSSLAYPFVIVYLVLVNWIGSHLLVTVVIDVFGESEDTVSLGPSVAVLEQFRALWFSFDNQGERVLHCRTVVERIFPKLPMHVWNRVHSVALNLLIKKEHKRHSPFLTVLSQLEQMHLPIDKDRRCRYDDCLASVAMRLFSLPVAEAVAASQTAIHGVTWSANDFCVHHEYAAGMITRNVRIFLKRRRDQRFPNPAASYA</sequence>
<reference evidence="17" key="1">
    <citation type="submission" date="2015-09" db="EMBL/GenBank/DDBJ databases">
        <authorList>
            <consortium name="Pathogen Informatics"/>
        </authorList>
    </citation>
    <scope>NUCLEOTIDE SEQUENCE [LARGE SCALE GENOMIC DNA]</scope>
    <source>
        <strain evidence="17">Lake Konstanz</strain>
    </source>
</reference>
<proteinExistence type="predicted"/>
<feature type="transmembrane region" description="Helical" evidence="14">
    <location>
        <begin position="1020"/>
        <end position="1039"/>
    </location>
</feature>
<dbReference type="Gene3D" id="1.10.287.70">
    <property type="match status" value="4"/>
</dbReference>
<evidence type="ECO:0000256" key="2">
    <source>
        <dbReference type="ARBA" id="ARBA00022448"/>
    </source>
</evidence>
<feature type="domain" description="Ion transport" evidence="15">
    <location>
        <begin position="979"/>
        <end position="1245"/>
    </location>
</feature>
<keyword evidence="17" id="KW-1185">Reference proteome</keyword>
<dbReference type="PANTHER" id="PTHR45628:SF7">
    <property type="entry name" value="VOLTAGE-DEPENDENT CALCIUM CHANNEL TYPE A SUBUNIT ALPHA-1"/>
    <property type="match status" value="1"/>
</dbReference>
<evidence type="ECO:0000256" key="8">
    <source>
        <dbReference type="ARBA" id="ARBA00022989"/>
    </source>
</evidence>
<feature type="transmembrane region" description="Helical" evidence="14">
    <location>
        <begin position="109"/>
        <end position="132"/>
    </location>
</feature>
<comment type="subcellular location">
    <subcellularLocation>
        <location evidence="1">Membrane</location>
        <topology evidence="1">Multi-pass membrane protein</topology>
    </subcellularLocation>
</comment>